<dbReference type="InterPro" id="IPR012909">
    <property type="entry name" value="PHA_DNA-bd_N"/>
</dbReference>
<gene>
    <name evidence="2" type="ORF">C4532_04340</name>
</gene>
<feature type="domain" description="PHA accumulation regulator DNA-binding N-terminal" evidence="1">
    <location>
        <begin position="4"/>
        <end position="62"/>
    </location>
</feature>
<evidence type="ECO:0000313" key="3">
    <source>
        <dbReference type="Proteomes" id="UP000285961"/>
    </source>
</evidence>
<sequence>MTRTIKRYANRKLYDTKESHYVSLHDILKLVRAGEDVEVSDSRTGEDLTSVVLAQAMAEEEKAKGSVLPLDALKDLIKRGSESLNEIMRKSRLASKGAMQMAEESASKYYRRLVDYGEMSEDEAKNYLKLLSRSVTRRRRSLESEIEERVEAFVEAMHLPSRAELEAISKRVDSIIKRLDAHLAASRPRRTRSRKRE</sequence>
<organism evidence="2 3">
    <name type="scientific">Candidatus Abyssobacteria bacterium SURF_17</name>
    <dbReference type="NCBI Taxonomy" id="2093361"/>
    <lineage>
        <taxon>Bacteria</taxon>
        <taxon>Pseudomonadati</taxon>
        <taxon>Candidatus Hydrogenedentota</taxon>
        <taxon>Candidatus Abyssobacteria</taxon>
    </lineage>
</organism>
<dbReference type="PANTHER" id="PTHR38664:SF1">
    <property type="entry name" value="SLR0058 PROTEIN"/>
    <property type="match status" value="1"/>
</dbReference>
<proteinExistence type="predicted"/>
<dbReference type="EMBL" id="QZKI01000026">
    <property type="protein sequence ID" value="RJP73546.1"/>
    <property type="molecule type" value="Genomic_DNA"/>
</dbReference>
<accession>A0A419F583</accession>
<evidence type="ECO:0000313" key="2">
    <source>
        <dbReference type="EMBL" id="RJP73546.1"/>
    </source>
</evidence>
<evidence type="ECO:0000259" key="1">
    <source>
        <dbReference type="Pfam" id="PF07879"/>
    </source>
</evidence>
<comment type="caution">
    <text evidence="2">The sequence shown here is derived from an EMBL/GenBank/DDBJ whole genome shotgun (WGS) entry which is preliminary data.</text>
</comment>
<dbReference type="InterPro" id="IPR008769">
    <property type="entry name" value="PhaF_PhaI"/>
</dbReference>
<protein>
    <recommendedName>
        <fullName evidence="1">PHA accumulation regulator DNA-binding N-terminal domain-containing protein</fullName>
    </recommendedName>
</protein>
<dbReference type="Pfam" id="PF07879">
    <property type="entry name" value="PHB_acc_N"/>
    <property type="match status" value="1"/>
</dbReference>
<name>A0A419F583_9BACT</name>
<reference evidence="2 3" key="1">
    <citation type="journal article" date="2017" name="ISME J.">
        <title>Energy and carbon metabolisms in a deep terrestrial subsurface fluid microbial community.</title>
        <authorList>
            <person name="Momper L."/>
            <person name="Jungbluth S.P."/>
            <person name="Lee M.D."/>
            <person name="Amend J.P."/>
        </authorList>
    </citation>
    <scope>NUCLEOTIDE SEQUENCE [LARGE SCALE GENOMIC DNA]</scope>
    <source>
        <strain evidence="2">SURF_17</strain>
    </source>
</reference>
<dbReference type="AlphaFoldDB" id="A0A419F583"/>
<dbReference type="PANTHER" id="PTHR38664">
    <property type="entry name" value="SLR0058 PROTEIN"/>
    <property type="match status" value="1"/>
</dbReference>
<dbReference type="Proteomes" id="UP000285961">
    <property type="component" value="Unassembled WGS sequence"/>
</dbReference>
<dbReference type="Pfam" id="PF05597">
    <property type="entry name" value="Phasin"/>
    <property type="match status" value="1"/>
</dbReference>